<dbReference type="AlphaFoldDB" id="A0A4Y7QAB0"/>
<dbReference type="SUPFAM" id="SSF57850">
    <property type="entry name" value="RING/U-box"/>
    <property type="match status" value="1"/>
</dbReference>
<dbReference type="CDD" id="cd18008">
    <property type="entry name" value="DEXDc_SHPRH-like"/>
    <property type="match status" value="1"/>
</dbReference>
<dbReference type="InterPro" id="IPR027370">
    <property type="entry name" value="Znf-RING_euk"/>
</dbReference>
<feature type="region of interest" description="Disordered" evidence="10">
    <location>
        <begin position="175"/>
        <end position="219"/>
    </location>
</feature>
<dbReference type="PANTHER" id="PTHR45626">
    <property type="entry name" value="TRANSCRIPTION TERMINATION FACTOR 2-RELATED"/>
    <property type="match status" value="1"/>
</dbReference>
<feature type="compositionally biased region" description="Acidic residues" evidence="10">
    <location>
        <begin position="987"/>
        <end position="1013"/>
    </location>
</feature>
<dbReference type="Gene3D" id="3.40.50.300">
    <property type="entry name" value="P-loop containing nucleotide triphosphate hydrolases"/>
    <property type="match status" value="1"/>
</dbReference>
<evidence type="ECO:0000259" key="11">
    <source>
        <dbReference type="PROSITE" id="PS50089"/>
    </source>
</evidence>
<feature type="region of interest" description="Disordered" evidence="10">
    <location>
        <begin position="567"/>
        <end position="597"/>
    </location>
</feature>
<dbReference type="Pfam" id="PF00271">
    <property type="entry name" value="Helicase_C"/>
    <property type="match status" value="1"/>
</dbReference>
<dbReference type="OrthoDB" id="423559at2759"/>
<evidence type="ECO:0000313" key="15">
    <source>
        <dbReference type="Proteomes" id="UP000294933"/>
    </source>
</evidence>
<dbReference type="SUPFAM" id="SSF52540">
    <property type="entry name" value="P-loop containing nucleoside triphosphate hydrolases"/>
    <property type="match status" value="2"/>
</dbReference>
<evidence type="ECO:0000256" key="8">
    <source>
        <dbReference type="ARBA" id="ARBA00022840"/>
    </source>
</evidence>
<dbReference type="GO" id="GO:0000724">
    <property type="term" value="P:double-strand break repair via homologous recombination"/>
    <property type="evidence" value="ECO:0007669"/>
    <property type="project" value="TreeGrafter"/>
</dbReference>
<evidence type="ECO:0000259" key="13">
    <source>
        <dbReference type="PROSITE" id="PS51194"/>
    </source>
</evidence>
<comment type="similarity">
    <text evidence="1">Belongs to the SNF2/RAD54 helicase family.</text>
</comment>
<keyword evidence="5" id="KW-0378">Hydrolase</keyword>
<dbReference type="InterPro" id="IPR027417">
    <property type="entry name" value="P-loop_NTPase"/>
</dbReference>
<dbReference type="PROSITE" id="PS51194">
    <property type="entry name" value="HELICASE_CTER"/>
    <property type="match status" value="1"/>
</dbReference>
<dbReference type="Proteomes" id="UP000294933">
    <property type="component" value="Unassembled WGS sequence"/>
</dbReference>
<organism evidence="14 15">
    <name type="scientific">Rickenella mellea</name>
    <dbReference type="NCBI Taxonomy" id="50990"/>
    <lineage>
        <taxon>Eukaryota</taxon>
        <taxon>Fungi</taxon>
        <taxon>Dikarya</taxon>
        <taxon>Basidiomycota</taxon>
        <taxon>Agaricomycotina</taxon>
        <taxon>Agaricomycetes</taxon>
        <taxon>Hymenochaetales</taxon>
        <taxon>Rickenellaceae</taxon>
        <taxon>Rickenella</taxon>
    </lineage>
</organism>
<dbReference type="GO" id="GO:0008270">
    <property type="term" value="F:zinc ion binding"/>
    <property type="evidence" value="ECO:0007669"/>
    <property type="project" value="UniProtKB-KW"/>
</dbReference>
<dbReference type="PROSITE" id="PS51192">
    <property type="entry name" value="HELICASE_ATP_BIND_1"/>
    <property type="match status" value="1"/>
</dbReference>
<keyword evidence="7" id="KW-0862">Zinc</keyword>
<dbReference type="InterPro" id="IPR050628">
    <property type="entry name" value="SNF2_RAD54_helicase_TF"/>
</dbReference>
<sequence>MASNNELVSLAKTQLGVSLQAPDAVVPETYIEELRKHVKMQANNIRFTLTPQPGRGFGFVVCLEEGCASTPIPLTKLVSLPDGGRQIGIGALSAFRTHIGDHPTHMRVRNNRVRAGDVGPAKIQPSNTRDNGGSLLNTVKQPGRSVALAAGVSGSKGKAAPRISLPAIKREDTAPVIPRKRYSDTYGPVKDESDADESDREIPYGVKSKNSSTSGLSPARKRWEDMFPFTPAKQEGPSTPKKGKLEVVLSPLRDIDRNQILKNGGYATPRKQAPTRAIENGKVTEEAPHATSFAIKAYKAEKQYQENVIGNLTLPTSPLKAESTRASMVDPANIVTGQALIRAPQLLHQPVASGSNVRLSPGIGGNMDFFKDEDDDDKYDNQGNFYGRGRDTFQGPVAKPEDIDKFFLEAGNAEQFDDNASVNDALKKLGIRDLNTPLPGMEVTLMPHQAIGVAWMMTKEKNGTMGGVLGDEMGLGKTVQMIATMVFNQSDAPAVKTNLILAPVALLDQWKLEIELKTNYGLSTFIYHGSKKAKSRKELQKYDVVLTSYHTLMLEWPDEEAELKEEKMRKKRKKSGDNFIETDESEVERKKKKKKDQKPGLLMNMQWFRVVLDEAQNIRNKKTRVSRAVTKIKTTYRWCLTGTPITNGLGDAYPLLRFLEIRPWYDLESFHAHITKIDKKQPDLAAKRLQAIFATCLLRRKKDSTLDGKRLIELPPKDVELVKLDFTKDEREIYNMVETRSQQIFNRYLRAGTVLKNYYQVLVMLLRLRQICSHTSLITEEDGVISDEALNETKLETREELIHAQTSVSREFVVKMKAKLREIALQRMAAEKESADAVVENEECPICFDNFNDCVITPCSHMFCRECISNHIDAPQTIDAAQPDALKADERACPVCRSPVCKAKIFSRVAFEPTDEELTQETASNVAPFASAVKNEDSDVEMPDIAAIMKSDATDAEDRLVKSKGKGKSTRKNAAKKKRVARRILDSDEEMSEDDDDDLSDFIVQSDEDEEEKDERRKLKKRLGKAKRKAESDDDDYDVSEAEEDNAFDDVVLGPGRSARNVGGDIKVLSKLLPSTKMMHMMNTLMQWAKDHPDEKTLVISQWTQCLTLVSDYLNSKNFYHVKYQGDMNREKRDSAVRAFMTTDKVTVMLMSLKCGGVGLNLTRANRVISLDLGWSEAVESQAFDRVHRLGQVRSVLVQRLVINNTVEDRILGIQERKKTLADGSLGEGTGKKIGRLSVRELASLFGLDARGRVLQN</sequence>
<name>A0A4Y7QAB0_9AGAM</name>
<dbReference type="CDD" id="cd18793">
    <property type="entry name" value="SF2_C_SNF"/>
    <property type="match status" value="1"/>
</dbReference>
<dbReference type="SMART" id="SM00490">
    <property type="entry name" value="HELICc"/>
    <property type="match status" value="1"/>
</dbReference>
<keyword evidence="15" id="KW-1185">Reference proteome</keyword>
<dbReference type="PANTHER" id="PTHR45626:SF16">
    <property type="entry name" value="ATP-DEPENDENT HELICASE ULS1"/>
    <property type="match status" value="1"/>
</dbReference>
<evidence type="ECO:0000256" key="1">
    <source>
        <dbReference type="ARBA" id="ARBA00007025"/>
    </source>
</evidence>
<dbReference type="InterPro" id="IPR038718">
    <property type="entry name" value="SNF2-like_sf"/>
</dbReference>
<dbReference type="PROSITE" id="PS00518">
    <property type="entry name" value="ZF_RING_1"/>
    <property type="match status" value="1"/>
</dbReference>
<dbReference type="STRING" id="50990.A0A4Y7QAB0"/>
<evidence type="ECO:0000259" key="12">
    <source>
        <dbReference type="PROSITE" id="PS51192"/>
    </source>
</evidence>
<dbReference type="GO" id="GO:0008094">
    <property type="term" value="F:ATP-dependent activity, acting on DNA"/>
    <property type="evidence" value="ECO:0007669"/>
    <property type="project" value="TreeGrafter"/>
</dbReference>
<dbReference type="InterPro" id="IPR017907">
    <property type="entry name" value="Znf_RING_CS"/>
</dbReference>
<evidence type="ECO:0000256" key="5">
    <source>
        <dbReference type="ARBA" id="ARBA00022801"/>
    </source>
</evidence>
<feature type="domain" description="RING-type" evidence="11">
    <location>
        <begin position="844"/>
        <end position="897"/>
    </location>
</feature>
<keyword evidence="3" id="KW-0547">Nucleotide-binding</keyword>
<dbReference type="GO" id="GO:0016787">
    <property type="term" value="F:hydrolase activity"/>
    <property type="evidence" value="ECO:0007669"/>
    <property type="project" value="UniProtKB-KW"/>
</dbReference>
<evidence type="ECO:0000256" key="10">
    <source>
        <dbReference type="SAM" id="MobiDB-lite"/>
    </source>
</evidence>
<feature type="domain" description="Helicase ATP-binding" evidence="12">
    <location>
        <begin position="458"/>
        <end position="662"/>
    </location>
</feature>
<dbReference type="SMART" id="SM00184">
    <property type="entry name" value="RING"/>
    <property type="match status" value="1"/>
</dbReference>
<evidence type="ECO:0000256" key="4">
    <source>
        <dbReference type="ARBA" id="ARBA00022771"/>
    </source>
</evidence>
<keyword evidence="4 9" id="KW-0863">Zinc-finger</keyword>
<dbReference type="GO" id="GO:0005737">
    <property type="term" value="C:cytoplasm"/>
    <property type="evidence" value="ECO:0007669"/>
    <property type="project" value="TreeGrafter"/>
</dbReference>
<dbReference type="PROSITE" id="PS50089">
    <property type="entry name" value="ZF_RING_2"/>
    <property type="match status" value="1"/>
</dbReference>
<dbReference type="EMBL" id="ML170166">
    <property type="protein sequence ID" value="TDL24597.1"/>
    <property type="molecule type" value="Genomic_DNA"/>
</dbReference>
<accession>A0A4Y7QAB0</accession>
<dbReference type="Gene3D" id="3.30.40.10">
    <property type="entry name" value="Zinc/RING finger domain, C3HC4 (zinc finger)"/>
    <property type="match status" value="1"/>
</dbReference>
<dbReference type="Pfam" id="PF00176">
    <property type="entry name" value="SNF2-rel_dom"/>
    <property type="match status" value="1"/>
</dbReference>
<feature type="region of interest" description="Disordered" evidence="10">
    <location>
        <begin position="956"/>
        <end position="1041"/>
    </location>
</feature>
<dbReference type="InterPro" id="IPR013083">
    <property type="entry name" value="Znf_RING/FYVE/PHD"/>
</dbReference>
<gene>
    <name evidence="14" type="ORF">BD410DRAFT_786110</name>
</gene>
<feature type="compositionally biased region" description="Basic residues" evidence="10">
    <location>
        <begin position="962"/>
        <end position="982"/>
    </location>
</feature>
<evidence type="ECO:0000256" key="3">
    <source>
        <dbReference type="ARBA" id="ARBA00022741"/>
    </source>
</evidence>
<dbReference type="VEuPathDB" id="FungiDB:BD410DRAFT_786110"/>
<evidence type="ECO:0000256" key="7">
    <source>
        <dbReference type="ARBA" id="ARBA00022833"/>
    </source>
</evidence>
<keyword evidence="6" id="KW-0347">Helicase</keyword>
<proteinExistence type="inferred from homology"/>
<dbReference type="GO" id="GO:0005524">
    <property type="term" value="F:ATP binding"/>
    <property type="evidence" value="ECO:0007669"/>
    <property type="project" value="UniProtKB-KW"/>
</dbReference>
<feature type="compositionally biased region" description="Basic residues" evidence="10">
    <location>
        <begin position="1018"/>
        <end position="1028"/>
    </location>
</feature>
<dbReference type="Gene3D" id="3.40.50.10810">
    <property type="entry name" value="Tandem AAA-ATPase domain"/>
    <property type="match status" value="1"/>
</dbReference>
<dbReference type="GO" id="GO:0004386">
    <property type="term" value="F:helicase activity"/>
    <property type="evidence" value="ECO:0007669"/>
    <property type="project" value="UniProtKB-KW"/>
</dbReference>
<dbReference type="InterPro" id="IPR014001">
    <property type="entry name" value="Helicase_ATP-bd"/>
</dbReference>
<dbReference type="InterPro" id="IPR049730">
    <property type="entry name" value="SNF2/RAD54-like_C"/>
</dbReference>
<feature type="domain" description="Helicase C-terminal" evidence="13">
    <location>
        <begin position="1081"/>
        <end position="1238"/>
    </location>
</feature>
<keyword evidence="2" id="KW-0479">Metal-binding</keyword>
<evidence type="ECO:0000313" key="14">
    <source>
        <dbReference type="EMBL" id="TDL24597.1"/>
    </source>
</evidence>
<evidence type="ECO:0000256" key="6">
    <source>
        <dbReference type="ARBA" id="ARBA00022806"/>
    </source>
</evidence>
<dbReference type="InterPro" id="IPR001841">
    <property type="entry name" value="Znf_RING"/>
</dbReference>
<keyword evidence="8" id="KW-0067">ATP-binding</keyword>
<dbReference type="SMART" id="SM00487">
    <property type="entry name" value="DEXDc"/>
    <property type="match status" value="1"/>
</dbReference>
<dbReference type="GO" id="GO:0005634">
    <property type="term" value="C:nucleus"/>
    <property type="evidence" value="ECO:0007669"/>
    <property type="project" value="TreeGrafter"/>
</dbReference>
<dbReference type="Pfam" id="PF13445">
    <property type="entry name" value="zf-RING_UBOX"/>
    <property type="match status" value="1"/>
</dbReference>
<protein>
    <submittedName>
        <fullName evidence="14">Uncharacterized protein</fullName>
    </submittedName>
</protein>
<dbReference type="InterPro" id="IPR000330">
    <property type="entry name" value="SNF2_N"/>
</dbReference>
<dbReference type="InterPro" id="IPR001650">
    <property type="entry name" value="Helicase_C-like"/>
</dbReference>
<reference evidence="14 15" key="1">
    <citation type="submission" date="2018-06" db="EMBL/GenBank/DDBJ databases">
        <title>A transcriptomic atlas of mushroom development highlights an independent origin of complex multicellularity.</title>
        <authorList>
            <consortium name="DOE Joint Genome Institute"/>
            <person name="Krizsan K."/>
            <person name="Almasi E."/>
            <person name="Merenyi Z."/>
            <person name="Sahu N."/>
            <person name="Viragh M."/>
            <person name="Koszo T."/>
            <person name="Mondo S."/>
            <person name="Kiss B."/>
            <person name="Balint B."/>
            <person name="Kues U."/>
            <person name="Barry K."/>
            <person name="Hegedus J.C."/>
            <person name="Henrissat B."/>
            <person name="Johnson J."/>
            <person name="Lipzen A."/>
            <person name="Ohm R."/>
            <person name="Nagy I."/>
            <person name="Pangilinan J."/>
            <person name="Yan J."/>
            <person name="Xiong Y."/>
            <person name="Grigoriev I.V."/>
            <person name="Hibbett D.S."/>
            <person name="Nagy L.G."/>
        </authorList>
    </citation>
    <scope>NUCLEOTIDE SEQUENCE [LARGE SCALE GENOMIC DNA]</scope>
    <source>
        <strain evidence="14 15">SZMC22713</strain>
    </source>
</reference>
<feature type="compositionally biased region" description="Acidic residues" evidence="10">
    <location>
        <begin position="1032"/>
        <end position="1041"/>
    </location>
</feature>
<evidence type="ECO:0000256" key="2">
    <source>
        <dbReference type="ARBA" id="ARBA00022723"/>
    </source>
</evidence>
<evidence type="ECO:0000256" key="9">
    <source>
        <dbReference type="PROSITE-ProRule" id="PRU00175"/>
    </source>
</evidence>